<comment type="function">
    <text evidence="7">Required for pre-mRNA splicing.</text>
</comment>
<evidence type="ECO:0000313" key="9">
    <source>
        <dbReference type="EMBL" id="GAX26994.1"/>
    </source>
</evidence>
<keyword evidence="5 7" id="KW-0508">mRNA splicing</keyword>
<evidence type="ECO:0000256" key="6">
    <source>
        <dbReference type="ARBA" id="ARBA00023242"/>
    </source>
</evidence>
<gene>
    <name evidence="9" type="ORF">FisN_9Lh303</name>
</gene>
<evidence type="ECO:0000256" key="1">
    <source>
        <dbReference type="ARBA" id="ARBA00004123"/>
    </source>
</evidence>
<name>A0A1Z5KL06_FISSO</name>
<sequence length="311" mass="35704">MANVTDAFINALSGSDPQNLMEYITRQKIYDSRFWKEECFGLSVADVLEKAAHKLQCIGGLPTKFLALALKLLQVHPETELVIESFIQQEEFKYVRALGCFYVRMTGSPPDIYEALEPLYRDRRKLRVWSAASQEWSILHMDEYIHQLLDPKNNILGLALPRLPHRRALQEAGYLAEGPRPTALVDKLEAHGNDPIAYLKYKATIQKTAAAREAWENRQARLGLSTGNDEKSDNSEERDPKEKRKQHDSLVDKKERKKQKVYDSLFKKSSGQTKKTEKLENNNTSAEKTVEFSEEQWNAERAKLGLKPLKK</sequence>
<evidence type="ECO:0000256" key="5">
    <source>
        <dbReference type="ARBA" id="ARBA00023187"/>
    </source>
</evidence>
<keyword evidence="3 7" id="KW-0507">mRNA processing</keyword>
<evidence type="ECO:0000256" key="4">
    <source>
        <dbReference type="ARBA" id="ARBA00022728"/>
    </source>
</evidence>
<dbReference type="Pfam" id="PF03371">
    <property type="entry name" value="PRP38"/>
    <property type="match status" value="1"/>
</dbReference>
<evidence type="ECO:0000256" key="8">
    <source>
        <dbReference type="SAM" id="MobiDB-lite"/>
    </source>
</evidence>
<evidence type="ECO:0000313" key="10">
    <source>
        <dbReference type="Proteomes" id="UP000198406"/>
    </source>
</evidence>
<dbReference type="GO" id="GO:0005681">
    <property type="term" value="C:spliceosomal complex"/>
    <property type="evidence" value="ECO:0007669"/>
    <property type="project" value="UniProtKB-KW"/>
</dbReference>
<reference evidence="9 10" key="1">
    <citation type="journal article" date="2015" name="Plant Cell">
        <title>Oil accumulation by the oleaginous diatom Fistulifera solaris as revealed by the genome and transcriptome.</title>
        <authorList>
            <person name="Tanaka T."/>
            <person name="Maeda Y."/>
            <person name="Veluchamy A."/>
            <person name="Tanaka M."/>
            <person name="Abida H."/>
            <person name="Marechal E."/>
            <person name="Bowler C."/>
            <person name="Muto M."/>
            <person name="Sunaga Y."/>
            <person name="Tanaka M."/>
            <person name="Yoshino T."/>
            <person name="Taniguchi T."/>
            <person name="Fukuda Y."/>
            <person name="Nemoto M."/>
            <person name="Matsumoto M."/>
            <person name="Wong P.S."/>
            <person name="Aburatani S."/>
            <person name="Fujibuchi W."/>
        </authorList>
    </citation>
    <scope>NUCLEOTIDE SEQUENCE [LARGE SCALE GENOMIC DNA]</scope>
    <source>
        <strain evidence="9 10">JPCC DA0580</strain>
    </source>
</reference>
<feature type="compositionally biased region" description="Basic and acidic residues" evidence="8">
    <location>
        <begin position="228"/>
        <end position="254"/>
    </location>
</feature>
<evidence type="ECO:0000256" key="7">
    <source>
        <dbReference type="RuleBase" id="RU367025"/>
    </source>
</evidence>
<dbReference type="Proteomes" id="UP000198406">
    <property type="component" value="Unassembled WGS sequence"/>
</dbReference>
<comment type="caution">
    <text evidence="9">The sequence shown here is derived from an EMBL/GenBank/DDBJ whole genome shotgun (WGS) entry which is preliminary data.</text>
</comment>
<keyword evidence="10" id="KW-1185">Reference proteome</keyword>
<keyword evidence="6 7" id="KW-0539">Nucleus</keyword>
<comment type="subcellular location">
    <subcellularLocation>
        <location evidence="1 7">Nucleus</location>
    </subcellularLocation>
</comment>
<protein>
    <recommendedName>
        <fullName evidence="7">Pre-mRNA-splicing factor 38</fullName>
    </recommendedName>
</protein>
<proteinExistence type="inferred from homology"/>
<dbReference type="OrthoDB" id="190958at2759"/>
<evidence type="ECO:0000256" key="3">
    <source>
        <dbReference type="ARBA" id="ARBA00022664"/>
    </source>
</evidence>
<keyword evidence="4 7" id="KW-0747">Spliceosome</keyword>
<dbReference type="AlphaFoldDB" id="A0A1Z5KL06"/>
<dbReference type="GO" id="GO:0000398">
    <property type="term" value="P:mRNA splicing, via spliceosome"/>
    <property type="evidence" value="ECO:0007669"/>
    <property type="project" value="UniProtKB-UniRule"/>
</dbReference>
<dbReference type="EMBL" id="BDSP01000252">
    <property type="protein sequence ID" value="GAX26994.1"/>
    <property type="molecule type" value="Genomic_DNA"/>
</dbReference>
<accession>A0A1Z5KL06</accession>
<comment type="similarity">
    <text evidence="2 7">Belongs to the PRP38 family.</text>
</comment>
<feature type="region of interest" description="Disordered" evidence="8">
    <location>
        <begin position="219"/>
        <end position="311"/>
    </location>
</feature>
<organism evidence="9 10">
    <name type="scientific">Fistulifera solaris</name>
    <name type="common">Oleaginous diatom</name>
    <dbReference type="NCBI Taxonomy" id="1519565"/>
    <lineage>
        <taxon>Eukaryota</taxon>
        <taxon>Sar</taxon>
        <taxon>Stramenopiles</taxon>
        <taxon>Ochrophyta</taxon>
        <taxon>Bacillariophyta</taxon>
        <taxon>Bacillariophyceae</taxon>
        <taxon>Bacillariophycidae</taxon>
        <taxon>Naviculales</taxon>
        <taxon>Naviculaceae</taxon>
        <taxon>Fistulifera</taxon>
    </lineage>
</organism>
<evidence type="ECO:0000256" key="2">
    <source>
        <dbReference type="ARBA" id="ARBA00006164"/>
    </source>
</evidence>
<dbReference type="InterPro" id="IPR005037">
    <property type="entry name" value="PRP38"/>
</dbReference>
<dbReference type="InParanoid" id="A0A1Z5KL06"/>
<dbReference type="PANTHER" id="PTHR23142">
    <property type="entry name" value="PRE-MRNA-SPLICING FACTOR 38A-RELATED"/>
    <property type="match status" value="1"/>
</dbReference>